<dbReference type="PANTHER" id="PTHR13224">
    <property type="entry name" value="THYROID HORMONE RECEPTOR-ASSOCIATED PROTEIN-RELATED"/>
    <property type="match status" value="1"/>
</dbReference>
<comment type="caution">
    <text evidence="12">The sequence shown here is derived from an EMBL/GenBank/DDBJ whole genome shotgun (WGS) entry which is preliminary data.</text>
</comment>
<keyword evidence="4 9" id="KW-0805">Transcription regulation</keyword>
<evidence type="ECO:0000256" key="9">
    <source>
        <dbReference type="RuleBase" id="RU364149"/>
    </source>
</evidence>
<feature type="domain" description="Mediator complex subunit Med16 N-terminal" evidence="11">
    <location>
        <begin position="293"/>
        <end position="362"/>
    </location>
</feature>
<dbReference type="KEGG" id="abe:ARB_03175"/>
<comment type="function">
    <text evidence="9">Component of the Mediator complex, a coactivator involved in the regulated transcription of nearly all RNA polymerase II-dependent genes. Mediator functions as a bridge to convey information from gene-specific regulatory proteins to the basal RNA polymerase II transcription machinery. Mediator is recruited to promoters by direct interactions with regulatory proteins and serves as a scaffold for the assembly of a functional preinitiation complex with RNA polymerase II and the general transcription factors.</text>
</comment>
<dbReference type="InterPro" id="IPR048338">
    <property type="entry name" value="Mediator_Med16"/>
</dbReference>
<feature type="region of interest" description="Disordered" evidence="10">
    <location>
        <begin position="579"/>
        <end position="602"/>
    </location>
</feature>
<feature type="compositionally biased region" description="Low complexity" evidence="10">
    <location>
        <begin position="579"/>
        <end position="590"/>
    </location>
</feature>
<gene>
    <name evidence="9" type="primary">MED16</name>
    <name evidence="12" type="ORF">ARB_03175</name>
</gene>
<dbReference type="Proteomes" id="UP000008866">
    <property type="component" value="Unassembled WGS sequence"/>
</dbReference>
<keyword evidence="7 9" id="KW-0539">Nucleus</keyword>
<dbReference type="EMBL" id="ABSU01000034">
    <property type="protein sequence ID" value="EFE29834.1"/>
    <property type="molecule type" value="Genomic_DNA"/>
</dbReference>
<dbReference type="RefSeq" id="XP_003010474.1">
    <property type="nucleotide sequence ID" value="XM_003010428.1"/>
</dbReference>
<evidence type="ECO:0000256" key="8">
    <source>
        <dbReference type="ARBA" id="ARBA00032015"/>
    </source>
</evidence>
<dbReference type="InterPro" id="IPR036322">
    <property type="entry name" value="WD40_repeat_dom_sf"/>
</dbReference>
<dbReference type="STRING" id="663331.D4B3Y6"/>
<evidence type="ECO:0000256" key="7">
    <source>
        <dbReference type="ARBA" id="ARBA00023242"/>
    </source>
</evidence>
<proteinExistence type="inferred from homology"/>
<dbReference type="GO" id="GO:0016592">
    <property type="term" value="C:mediator complex"/>
    <property type="evidence" value="ECO:0007669"/>
    <property type="project" value="InterPro"/>
</dbReference>
<protein>
    <recommendedName>
        <fullName evidence="3 9">Mediator of RNA polymerase II transcription subunit 16</fullName>
    </recommendedName>
    <alternativeName>
        <fullName evidence="8 9">Mediator complex subunit 16</fullName>
    </alternativeName>
</protein>
<evidence type="ECO:0000256" key="4">
    <source>
        <dbReference type="ARBA" id="ARBA00023015"/>
    </source>
</evidence>
<dbReference type="GeneID" id="9525826"/>
<dbReference type="eggNOG" id="ENOG502QQU3">
    <property type="taxonomic scope" value="Eukaryota"/>
</dbReference>
<organism evidence="12 13">
    <name type="scientific">Arthroderma benhamiae (strain ATCC MYA-4681 / CBS 112371)</name>
    <name type="common">Trichophyton mentagrophytes</name>
    <dbReference type="NCBI Taxonomy" id="663331"/>
    <lineage>
        <taxon>Eukaryota</taxon>
        <taxon>Fungi</taxon>
        <taxon>Dikarya</taxon>
        <taxon>Ascomycota</taxon>
        <taxon>Pezizomycotina</taxon>
        <taxon>Eurotiomycetes</taxon>
        <taxon>Eurotiomycetidae</taxon>
        <taxon>Onygenales</taxon>
        <taxon>Arthrodermataceae</taxon>
        <taxon>Trichophyton</taxon>
    </lineage>
</organism>
<reference evidence="13" key="1">
    <citation type="journal article" date="2011" name="Genome Biol.">
        <title>Comparative and functional genomics provide insights into the pathogenicity of dermatophytic fungi.</title>
        <authorList>
            <person name="Burmester A."/>
            <person name="Shelest E."/>
            <person name="Gloeckner G."/>
            <person name="Heddergott C."/>
            <person name="Schindler S."/>
            <person name="Staib P."/>
            <person name="Heidel A."/>
            <person name="Felder M."/>
            <person name="Petzold A."/>
            <person name="Szafranski K."/>
            <person name="Feuermann M."/>
            <person name="Pedruzzi I."/>
            <person name="Priebe S."/>
            <person name="Groth M."/>
            <person name="Winkler R."/>
            <person name="Li W."/>
            <person name="Kniemeyer O."/>
            <person name="Schroeckh V."/>
            <person name="Hertweck C."/>
            <person name="Hube B."/>
            <person name="White T.C."/>
            <person name="Platzer M."/>
            <person name="Guthke R."/>
            <person name="Heitman J."/>
            <person name="Woestemeyer J."/>
            <person name="Zipfel P.F."/>
            <person name="Monod M."/>
            <person name="Brakhage A.A."/>
        </authorList>
    </citation>
    <scope>NUCLEOTIDE SEQUENCE [LARGE SCALE GENOMIC DNA]</scope>
    <source>
        <strain evidence="13">ATCC MYA-4681 / CBS 112371</strain>
    </source>
</reference>
<dbReference type="SUPFAM" id="SSF50978">
    <property type="entry name" value="WD40 repeat-like"/>
    <property type="match status" value="1"/>
</dbReference>
<name>D4B3Y6_ARTBC</name>
<dbReference type="HOGENOM" id="CLU_453380_0_0_1"/>
<dbReference type="Pfam" id="PF11635">
    <property type="entry name" value="Med16_N"/>
    <property type="match status" value="2"/>
</dbReference>
<dbReference type="PANTHER" id="PTHR13224:SF6">
    <property type="entry name" value="MEDIATOR OF RNA POLYMERASE II TRANSCRIPTION SUBUNIT 16"/>
    <property type="match status" value="1"/>
</dbReference>
<dbReference type="OMA" id="HAGFQYP"/>
<accession>D4B3Y6</accession>
<keyword evidence="5 9" id="KW-0010">Activator</keyword>
<dbReference type="AlphaFoldDB" id="D4B3Y6"/>
<keyword evidence="13" id="KW-1185">Reference proteome</keyword>
<evidence type="ECO:0000313" key="12">
    <source>
        <dbReference type="EMBL" id="EFE29834.1"/>
    </source>
</evidence>
<comment type="similarity">
    <text evidence="2 9">Belongs to the Mediator complex subunit 16 family.</text>
</comment>
<evidence type="ECO:0000256" key="10">
    <source>
        <dbReference type="SAM" id="MobiDB-lite"/>
    </source>
</evidence>
<evidence type="ECO:0000256" key="6">
    <source>
        <dbReference type="ARBA" id="ARBA00023163"/>
    </source>
</evidence>
<comment type="subcellular location">
    <subcellularLocation>
        <location evidence="1 9">Nucleus</location>
    </subcellularLocation>
</comment>
<evidence type="ECO:0000256" key="5">
    <source>
        <dbReference type="ARBA" id="ARBA00023159"/>
    </source>
</evidence>
<evidence type="ECO:0000256" key="3">
    <source>
        <dbReference type="ARBA" id="ARBA00019614"/>
    </source>
</evidence>
<evidence type="ECO:0000256" key="2">
    <source>
        <dbReference type="ARBA" id="ARBA00006543"/>
    </source>
</evidence>
<sequence length="602" mass="66143">MPANDSSLTGFKRKIAWSRTGAIAYIAPDGSKAFLRNLNCSPEDGKWSLSDGDHDHPIAEAQTGHTLVHLAWNEPGTDLAVVDSCGRISIVGMSIGLNVLIQSRPPALDPDDDGNQPVGLMWLALNRSLALFVVTRSGKLKLLYQNQESKWGDMVIELQNTGYTDDALTHASMTPVDGGGIMVVTYSARNELRLYRAMLKWEGTPVDSNTQRPNNSIAVPSVQLAHIEVEIPTVVPSPSTYVVGNEDNITNNANGLFALTHLIETASKSTPGRPMRVLLLPIDPADNYIPFQPSTELNRQADTYFDRHIVSIDYMETGNIFAITTDDGNIAFYDAKGFTPLSGVEDIETVTSLPQSGFTFPAAISPKLLTSMQGVHISFSPSGCIAASLDEKSHVQMRVMEHSFGHEQDGLFNDEANEVEGKFMSALAALTMAYCRACSSDSNNDDILMIVIQQLNQDSHKKFIDEVYRALSMNVTVEQDKLMNNPYILKCFSMQAALGFKNRLERRNLAAAVPWLTLQLRQISILLTYILHFNKAGTDVECYDPETLRITLGNVKWALDLAKYIVDDLFEISDNLNNQSSSQDSGSSSGKEIAANSCYTTL</sequence>
<evidence type="ECO:0000313" key="13">
    <source>
        <dbReference type="Proteomes" id="UP000008866"/>
    </source>
</evidence>
<evidence type="ECO:0000259" key="11">
    <source>
        <dbReference type="Pfam" id="PF11635"/>
    </source>
</evidence>
<feature type="domain" description="Mediator complex subunit Med16 N-terminal" evidence="11">
    <location>
        <begin position="130"/>
        <end position="262"/>
    </location>
</feature>
<dbReference type="GO" id="GO:0045893">
    <property type="term" value="P:positive regulation of DNA-templated transcription"/>
    <property type="evidence" value="ECO:0007669"/>
    <property type="project" value="TreeGrafter"/>
</dbReference>
<evidence type="ECO:0000256" key="1">
    <source>
        <dbReference type="ARBA" id="ARBA00004123"/>
    </source>
</evidence>
<keyword evidence="6 9" id="KW-0804">Transcription</keyword>
<comment type="subunit">
    <text evidence="9">Component of the Mediator complex.</text>
</comment>
<dbReference type="InterPro" id="IPR021665">
    <property type="entry name" value="Mediator_Med16_N"/>
</dbReference>